<protein>
    <submittedName>
        <fullName evidence="2">Uncharacterized protein</fullName>
    </submittedName>
</protein>
<evidence type="ECO:0000313" key="2">
    <source>
        <dbReference type="EMBL" id="VVA99041.1"/>
    </source>
</evidence>
<comment type="caution">
    <text evidence="2">The sequence shown here is derived from an EMBL/GenBank/DDBJ whole genome shotgun (WGS) entry which is preliminary data.</text>
</comment>
<name>A0A565BCI9_9BRAS</name>
<feature type="compositionally biased region" description="Basic residues" evidence="1">
    <location>
        <begin position="239"/>
        <end position="251"/>
    </location>
</feature>
<gene>
    <name evidence="2" type="ORF">ANE_LOCUS9486</name>
</gene>
<dbReference type="AlphaFoldDB" id="A0A565BCI9"/>
<sequence>MMNYIAPSKARTLIVVYSFGFKGMKLKNIYVCVGSGAMEPVRACGWIGDCSAAATMASAVSIIRPLVSPSKTICCLAFLSTGFSTEQYCMLRVPELENPPGPDFFLRKGVPVFGSQSGSLGYALPPFPWSPPSLVASVGRRVPWIWAGLVPSSGGWPDPIRSSICIISILSPLGRCDLAAALGLERLVWLGEVLGEGAVILVEARVRLTITVTVGLLEHVGEREICEDLPQLNPVEGIKKKRGRPPLHKRAGVSPKQILGPGSRKRKANQVNKSPDTRRSATPQKKKKAKANNNLLTSLNQSVGSNIGSTRRAQPPIFLIPAITGPGVIQTGHSPQQTANLRESPT</sequence>
<dbReference type="Proteomes" id="UP000489600">
    <property type="component" value="Unassembled WGS sequence"/>
</dbReference>
<feature type="region of interest" description="Disordered" evidence="1">
    <location>
        <begin position="236"/>
        <end position="308"/>
    </location>
</feature>
<feature type="region of interest" description="Disordered" evidence="1">
    <location>
        <begin position="327"/>
        <end position="346"/>
    </location>
</feature>
<proteinExistence type="predicted"/>
<evidence type="ECO:0000256" key="1">
    <source>
        <dbReference type="SAM" id="MobiDB-lite"/>
    </source>
</evidence>
<reference evidence="2" key="1">
    <citation type="submission" date="2019-07" db="EMBL/GenBank/DDBJ databases">
        <authorList>
            <person name="Dittberner H."/>
        </authorList>
    </citation>
    <scope>NUCLEOTIDE SEQUENCE [LARGE SCALE GENOMIC DNA]</scope>
</reference>
<keyword evidence="3" id="KW-1185">Reference proteome</keyword>
<feature type="compositionally biased region" description="Polar residues" evidence="1">
    <location>
        <begin position="331"/>
        <end position="346"/>
    </location>
</feature>
<feature type="compositionally biased region" description="Polar residues" evidence="1">
    <location>
        <begin position="295"/>
        <end position="308"/>
    </location>
</feature>
<organism evidence="2 3">
    <name type="scientific">Arabis nemorensis</name>
    <dbReference type="NCBI Taxonomy" id="586526"/>
    <lineage>
        <taxon>Eukaryota</taxon>
        <taxon>Viridiplantae</taxon>
        <taxon>Streptophyta</taxon>
        <taxon>Embryophyta</taxon>
        <taxon>Tracheophyta</taxon>
        <taxon>Spermatophyta</taxon>
        <taxon>Magnoliopsida</taxon>
        <taxon>eudicotyledons</taxon>
        <taxon>Gunneridae</taxon>
        <taxon>Pentapetalae</taxon>
        <taxon>rosids</taxon>
        <taxon>malvids</taxon>
        <taxon>Brassicales</taxon>
        <taxon>Brassicaceae</taxon>
        <taxon>Arabideae</taxon>
        <taxon>Arabis</taxon>
    </lineage>
</organism>
<evidence type="ECO:0000313" key="3">
    <source>
        <dbReference type="Proteomes" id="UP000489600"/>
    </source>
</evidence>
<dbReference type="EMBL" id="CABITT030000003">
    <property type="protein sequence ID" value="VVA99041.1"/>
    <property type="molecule type" value="Genomic_DNA"/>
</dbReference>
<accession>A0A565BCI9</accession>